<dbReference type="Pfam" id="PF02806">
    <property type="entry name" value="Alpha-amylase_C"/>
    <property type="match status" value="1"/>
</dbReference>
<evidence type="ECO:0000256" key="6">
    <source>
        <dbReference type="ARBA" id="ARBA00022801"/>
    </source>
</evidence>
<evidence type="ECO:0000256" key="3">
    <source>
        <dbReference type="ARBA" id="ARBA00008061"/>
    </source>
</evidence>
<keyword evidence="5" id="KW-0479">Metal-binding</keyword>
<evidence type="ECO:0000256" key="11">
    <source>
        <dbReference type="RuleBase" id="RU003615"/>
    </source>
</evidence>
<gene>
    <name evidence="16" type="ORF">BCR35DRAFT_287774</name>
</gene>
<feature type="signal peptide" evidence="14">
    <location>
        <begin position="1"/>
        <end position="19"/>
    </location>
</feature>
<evidence type="ECO:0000256" key="9">
    <source>
        <dbReference type="ARBA" id="ARBA00023295"/>
    </source>
</evidence>
<feature type="domain" description="CBM20" evidence="15">
    <location>
        <begin position="490"/>
        <end position="594"/>
    </location>
</feature>
<dbReference type="PANTHER" id="PTHR43447">
    <property type="entry name" value="ALPHA-AMYLASE"/>
    <property type="match status" value="1"/>
</dbReference>
<feature type="chain" id="PRO_5012463434" description="Alpha-amylase" evidence="14">
    <location>
        <begin position="20"/>
        <end position="594"/>
    </location>
</feature>
<keyword evidence="10" id="KW-0624">Polysaccharide degradation</keyword>
<dbReference type="SUPFAM" id="SSF49452">
    <property type="entry name" value="Starch-binding domain-like"/>
    <property type="match status" value="1"/>
</dbReference>
<dbReference type="InterPro" id="IPR006047">
    <property type="entry name" value="GH13_cat_dom"/>
</dbReference>
<dbReference type="GO" id="GO:2001070">
    <property type="term" value="F:starch binding"/>
    <property type="evidence" value="ECO:0007669"/>
    <property type="project" value="InterPro"/>
</dbReference>
<evidence type="ECO:0000256" key="8">
    <source>
        <dbReference type="ARBA" id="ARBA00023277"/>
    </source>
</evidence>
<evidence type="ECO:0000313" key="16">
    <source>
        <dbReference type="EMBL" id="ORY89754.1"/>
    </source>
</evidence>
<comment type="caution">
    <text evidence="16">The sequence shown here is derived from an EMBL/GenBank/DDBJ whole genome shotgun (WGS) entry which is preliminary data.</text>
</comment>
<dbReference type="GO" id="GO:0004556">
    <property type="term" value="F:alpha-amylase activity"/>
    <property type="evidence" value="ECO:0007669"/>
    <property type="project" value="UniProtKB-UniRule"/>
</dbReference>
<dbReference type="InterPro" id="IPR002044">
    <property type="entry name" value="CBM20"/>
</dbReference>
<dbReference type="Proteomes" id="UP000193467">
    <property type="component" value="Unassembled WGS sequence"/>
</dbReference>
<dbReference type="InterPro" id="IPR006048">
    <property type="entry name" value="A-amylase/branching_C"/>
</dbReference>
<dbReference type="Pfam" id="PF00128">
    <property type="entry name" value="Alpha-amylase"/>
    <property type="match status" value="1"/>
</dbReference>
<evidence type="ECO:0000313" key="17">
    <source>
        <dbReference type="Proteomes" id="UP000193467"/>
    </source>
</evidence>
<evidence type="ECO:0000256" key="1">
    <source>
        <dbReference type="ARBA" id="ARBA00000548"/>
    </source>
</evidence>
<dbReference type="InterPro" id="IPR013780">
    <property type="entry name" value="Glyco_hydro_b"/>
</dbReference>
<protein>
    <recommendedName>
        <fullName evidence="4 12">Alpha-amylase</fullName>
        <ecNumber evidence="4 12">3.2.1.1</ecNumber>
    </recommendedName>
</protein>
<evidence type="ECO:0000256" key="4">
    <source>
        <dbReference type="ARBA" id="ARBA00012595"/>
    </source>
</evidence>
<dbReference type="SMART" id="SM01065">
    <property type="entry name" value="CBM_2"/>
    <property type="match status" value="1"/>
</dbReference>
<dbReference type="InParanoid" id="A0A1Y2G021"/>
<keyword evidence="7" id="KW-0106">Calcium</keyword>
<evidence type="ECO:0000256" key="7">
    <source>
        <dbReference type="ARBA" id="ARBA00022837"/>
    </source>
</evidence>
<dbReference type="GO" id="GO:0000272">
    <property type="term" value="P:polysaccharide catabolic process"/>
    <property type="evidence" value="ECO:0007669"/>
    <property type="project" value="UniProtKB-KW"/>
</dbReference>
<dbReference type="PROSITE" id="PS51166">
    <property type="entry name" value="CBM20"/>
    <property type="match status" value="1"/>
</dbReference>
<evidence type="ECO:0000256" key="5">
    <source>
        <dbReference type="ARBA" id="ARBA00022723"/>
    </source>
</evidence>
<dbReference type="GO" id="GO:0046872">
    <property type="term" value="F:metal ion binding"/>
    <property type="evidence" value="ECO:0007669"/>
    <property type="project" value="UniProtKB-KW"/>
</dbReference>
<dbReference type="InterPro" id="IPR017853">
    <property type="entry name" value="GH"/>
</dbReference>
<keyword evidence="9 12" id="KW-0326">Glycosidase</keyword>
<sequence>MLAFPLALVALAAAPLCAATFPHPHAPHPRSQKRSSSSNVIVALFEYSWDSVATECTEWLGPQGFGYAQISPPQESIQGKAWYTDYQPISYNLVSKRGNREQFESMVKTCAEAGVQIIVDAVLNHMASSGSGTGTGGSSYSEYDYPAVPFTSDDFHWPVCDIDWYNATSVYDCQLSNLQDLKSESTTVQVAQAAYLNDLLGLGVAGFRLDAAKSMRPENIQSIIDRLDSKPLLAQEVNSDSTQPVTPNMYSSIGGVLEFRAHYSLVSAFVKGNGIKSLLSWPDSSWVDSSSAVVFVANHDTERTDGTTLNWASSNNAYALASVFLLAQPYGQPTIHSGYNFTSFGTGAPLDSDDNALPVTCFSDNWRCEQRWDAISGMVKFHNAVGDSAVTNSLATSTNRSSFGRGSIGHVAINFESSSWDATLDTDVADGTYCEITSGCASKITVSGGSFTVTIPAYGSVAFYTGSTSATTTTSVSTGSTSTSSSSAASSTAGTVSVTFKETASTVQGENIFVVGSVSALGSWTAGVALTRPDNGQETAVWSGTIKLPASSTIEYKFVKVDYSTGDVESWESGSNRVIKTGSSGSQTVTATWQ</sequence>
<dbReference type="SUPFAM" id="SSF51445">
    <property type="entry name" value="(Trans)glycosidases"/>
    <property type="match status" value="1"/>
</dbReference>
<comment type="similarity">
    <text evidence="3 11">Belongs to the glycosyl hydrolase 13 family.</text>
</comment>
<keyword evidence="6 12" id="KW-0378">Hydrolase</keyword>
<dbReference type="Pfam" id="PF00686">
    <property type="entry name" value="CBM_20"/>
    <property type="match status" value="1"/>
</dbReference>
<evidence type="ECO:0000256" key="2">
    <source>
        <dbReference type="ARBA" id="ARBA00001913"/>
    </source>
</evidence>
<dbReference type="CDD" id="cd11317">
    <property type="entry name" value="AmyAc_bac_euk_AmyA"/>
    <property type="match status" value="1"/>
</dbReference>
<dbReference type="InterPro" id="IPR013783">
    <property type="entry name" value="Ig-like_fold"/>
</dbReference>
<dbReference type="Gene3D" id="2.60.40.10">
    <property type="entry name" value="Immunoglobulins"/>
    <property type="match status" value="1"/>
</dbReference>
<dbReference type="SUPFAM" id="SSF51011">
    <property type="entry name" value="Glycosyl hydrolase domain"/>
    <property type="match status" value="1"/>
</dbReference>
<keyword evidence="17" id="KW-1185">Reference proteome</keyword>
<evidence type="ECO:0000256" key="14">
    <source>
        <dbReference type="SAM" id="SignalP"/>
    </source>
</evidence>
<dbReference type="EMBL" id="MCGR01000005">
    <property type="protein sequence ID" value="ORY89754.1"/>
    <property type="molecule type" value="Genomic_DNA"/>
</dbReference>
<name>A0A1Y2G021_9BASI</name>
<dbReference type="SMART" id="SM00642">
    <property type="entry name" value="Aamy"/>
    <property type="match status" value="1"/>
</dbReference>
<dbReference type="SMART" id="SM00632">
    <property type="entry name" value="Aamy_C"/>
    <property type="match status" value="1"/>
</dbReference>
<dbReference type="OrthoDB" id="550577at2759"/>
<keyword evidence="8 12" id="KW-0119">Carbohydrate metabolism</keyword>
<evidence type="ECO:0000256" key="10">
    <source>
        <dbReference type="ARBA" id="ARBA00023326"/>
    </source>
</evidence>
<dbReference type="STRING" id="106004.A0A1Y2G021"/>
<comment type="cofactor">
    <cofactor evidence="2">
        <name>Ca(2+)</name>
        <dbReference type="ChEBI" id="CHEBI:29108"/>
    </cofactor>
</comment>
<feature type="region of interest" description="Disordered" evidence="13">
    <location>
        <begin position="470"/>
        <end position="490"/>
    </location>
</feature>
<dbReference type="PRINTS" id="PR00110">
    <property type="entry name" value="ALPHAAMYLASE"/>
</dbReference>
<keyword evidence="14" id="KW-0732">Signal</keyword>
<dbReference type="AlphaFoldDB" id="A0A1Y2G021"/>
<organism evidence="16 17">
    <name type="scientific">Leucosporidium creatinivorum</name>
    <dbReference type="NCBI Taxonomy" id="106004"/>
    <lineage>
        <taxon>Eukaryota</taxon>
        <taxon>Fungi</taxon>
        <taxon>Dikarya</taxon>
        <taxon>Basidiomycota</taxon>
        <taxon>Pucciniomycotina</taxon>
        <taxon>Microbotryomycetes</taxon>
        <taxon>Leucosporidiales</taxon>
        <taxon>Leucosporidium</taxon>
    </lineage>
</organism>
<dbReference type="EC" id="3.2.1.1" evidence="4 12"/>
<dbReference type="Gene3D" id="3.20.20.80">
    <property type="entry name" value="Glycosidases"/>
    <property type="match status" value="1"/>
</dbReference>
<proteinExistence type="inferred from homology"/>
<reference evidence="16 17" key="1">
    <citation type="submission" date="2016-07" db="EMBL/GenBank/DDBJ databases">
        <title>Pervasive Adenine N6-methylation of Active Genes in Fungi.</title>
        <authorList>
            <consortium name="DOE Joint Genome Institute"/>
            <person name="Mondo S.J."/>
            <person name="Dannebaum R.O."/>
            <person name="Kuo R.C."/>
            <person name="Labutti K."/>
            <person name="Haridas S."/>
            <person name="Kuo A."/>
            <person name="Salamov A."/>
            <person name="Ahrendt S.R."/>
            <person name="Lipzen A."/>
            <person name="Sullivan W."/>
            <person name="Andreopoulos W.B."/>
            <person name="Clum A."/>
            <person name="Lindquist E."/>
            <person name="Daum C."/>
            <person name="Ramamoorthy G.K."/>
            <person name="Gryganskyi A."/>
            <person name="Culley D."/>
            <person name="Magnuson J.K."/>
            <person name="James T.Y."/>
            <person name="O'Malley M.A."/>
            <person name="Stajich J.E."/>
            <person name="Spatafora J.W."/>
            <person name="Visel A."/>
            <person name="Grigoriev I.V."/>
        </authorList>
    </citation>
    <scope>NUCLEOTIDE SEQUENCE [LARGE SCALE GENOMIC DNA]</scope>
    <source>
        <strain evidence="16 17">62-1032</strain>
    </source>
</reference>
<comment type="catalytic activity">
    <reaction evidence="1 12">
        <text>Endohydrolysis of (1-&gt;4)-alpha-D-glucosidic linkages in polysaccharides containing three or more (1-&gt;4)-alpha-linked D-glucose units.</text>
        <dbReference type="EC" id="3.2.1.1"/>
    </reaction>
</comment>
<evidence type="ECO:0000259" key="15">
    <source>
        <dbReference type="PROSITE" id="PS51166"/>
    </source>
</evidence>
<dbReference type="InterPro" id="IPR006046">
    <property type="entry name" value="Alpha_amylase"/>
</dbReference>
<evidence type="ECO:0000256" key="12">
    <source>
        <dbReference type="RuleBase" id="RU361134"/>
    </source>
</evidence>
<dbReference type="Gene3D" id="2.60.40.1180">
    <property type="entry name" value="Golgi alpha-mannosidase II"/>
    <property type="match status" value="1"/>
</dbReference>
<evidence type="ECO:0000256" key="13">
    <source>
        <dbReference type="SAM" id="MobiDB-lite"/>
    </source>
</evidence>
<accession>A0A1Y2G021</accession>
<dbReference type="InterPro" id="IPR013784">
    <property type="entry name" value="Carb-bd-like_fold"/>
</dbReference>
<dbReference type="InterPro" id="IPR031319">
    <property type="entry name" value="A-amylase_C"/>
</dbReference>